<keyword evidence="2" id="KW-1185">Reference proteome</keyword>
<sequence length="228" mass="25490">MPPQPPPTLLTLPLELRYQIYDFLCPPTPQSYPYTQPSPLTAISHAKPPLSLLLLTSSLFHEIKTHYFTRCTFRMVAQSFSNASSITNMPAASLLVIRNMRRVELLLLPGTIKAALVPPDVSLTTRAMSDLWLSRQAALLRDEAGELRTVVVSLRRVSWNHEWSMREEMEGLLRPLGVLRGRGVEFRIGEVTGPAGVEWEMRRELGRVLEELHGGPVCCDDGGAFAKS</sequence>
<dbReference type="EMBL" id="KZ107843">
    <property type="protein sequence ID" value="OSS49714.1"/>
    <property type="molecule type" value="Genomic_DNA"/>
</dbReference>
<dbReference type="STRING" id="105696.A0A1Y2M0N3"/>
<dbReference type="OMA" id="MATCRYL"/>
<organism evidence="1 2">
    <name type="scientific">Epicoccum nigrum</name>
    <name type="common">Soil fungus</name>
    <name type="synonym">Epicoccum purpurascens</name>
    <dbReference type="NCBI Taxonomy" id="105696"/>
    <lineage>
        <taxon>Eukaryota</taxon>
        <taxon>Fungi</taxon>
        <taxon>Dikarya</taxon>
        <taxon>Ascomycota</taxon>
        <taxon>Pezizomycotina</taxon>
        <taxon>Dothideomycetes</taxon>
        <taxon>Pleosporomycetidae</taxon>
        <taxon>Pleosporales</taxon>
        <taxon>Pleosporineae</taxon>
        <taxon>Didymellaceae</taxon>
        <taxon>Epicoccum</taxon>
    </lineage>
</organism>
<dbReference type="Proteomes" id="UP000193240">
    <property type="component" value="Unassembled WGS sequence"/>
</dbReference>
<evidence type="ECO:0000313" key="2">
    <source>
        <dbReference type="Proteomes" id="UP000193240"/>
    </source>
</evidence>
<dbReference type="AlphaFoldDB" id="A0A1Y2M0N3"/>
<protein>
    <recommendedName>
        <fullName evidence="3">F-box domain-containing protein</fullName>
    </recommendedName>
</protein>
<proteinExistence type="predicted"/>
<name>A0A1Y2M0N3_EPING</name>
<evidence type="ECO:0008006" key="3">
    <source>
        <dbReference type="Google" id="ProtNLM"/>
    </source>
</evidence>
<gene>
    <name evidence="1" type="ORF">B5807_06162</name>
</gene>
<dbReference type="InParanoid" id="A0A1Y2M0N3"/>
<reference evidence="1 2" key="1">
    <citation type="journal article" date="2017" name="Genome Announc.">
        <title>Genome sequence of the saprophytic ascomycete Epicoccum nigrum ICMP 19927 strain isolated from New Zealand.</title>
        <authorList>
            <person name="Fokin M."/>
            <person name="Fleetwood D."/>
            <person name="Weir B.S."/>
            <person name="Villas-Boas S.G."/>
        </authorList>
    </citation>
    <scope>NUCLEOTIDE SEQUENCE [LARGE SCALE GENOMIC DNA]</scope>
    <source>
        <strain evidence="1 2">ICMP 19927</strain>
    </source>
</reference>
<evidence type="ECO:0000313" key="1">
    <source>
        <dbReference type="EMBL" id="OSS49714.1"/>
    </source>
</evidence>
<accession>A0A1Y2M0N3</accession>